<proteinExistence type="predicted"/>
<dbReference type="InterPro" id="IPR053198">
    <property type="entry name" value="Gynoecium_Dev_Regulator"/>
</dbReference>
<dbReference type="Gene3D" id="3.10.20.90">
    <property type="entry name" value="Phosphatidylinositol 3-kinase Catalytic Subunit, Chain A, domain 1"/>
    <property type="match status" value="1"/>
</dbReference>
<feature type="compositionally biased region" description="Low complexity" evidence="1">
    <location>
        <begin position="122"/>
        <end position="144"/>
    </location>
</feature>
<dbReference type="CDD" id="cd06410">
    <property type="entry name" value="PB1_UP2"/>
    <property type="match status" value="1"/>
</dbReference>
<dbReference type="PANTHER" id="PTHR31066:SF10">
    <property type="entry name" value="OCTICOSAPEPTIDE_PHOX_BEM1P FAMILY PROTEIN"/>
    <property type="match status" value="1"/>
</dbReference>
<evidence type="ECO:0000313" key="3">
    <source>
        <dbReference type="EMBL" id="KAK9019051.1"/>
    </source>
</evidence>
<dbReference type="EMBL" id="JBBPBN010000018">
    <property type="protein sequence ID" value="KAK9019051.1"/>
    <property type="molecule type" value="Genomic_DNA"/>
</dbReference>
<name>A0ABR2S1C7_9ROSI</name>
<sequence>MLLSSMAGPNSTTIKFLCSYRGQILPRPDGKLRYHGGETRVLAVNRSISFFELSLKMGEMYGTSVNLRCQLPTHDLDVLVSISSDEELAYVIEEYDRSTSFVKIRAFLSSPKSTRRSPSHPSPTSSLSSSTSSSNSPSTTPNLSCIRQMIPRPHSVVPHRCSNSKSSAASDIACHGYQVPHRNNTPINPTQRMKHLQWRY</sequence>
<dbReference type="SUPFAM" id="SSF54277">
    <property type="entry name" value="CAD &amp; PB1 domains"/>
    <property type="match status" value="1"/>
</dbReference>
<gene>
    <name evidence="3" type="ORF">V6N11_034091</name>
</gene>
<keyword evidence="4" id="KW-1185">Reference proteome</keyword>
<feature type="region of interest" description="Disordered" evidence="1">
    <location>
        <begin position="111"/>
        <end position="145"/>
    </location>
</feature>
<accession>A0ABR2S1C7</accession>
<reference evidence="3 4" key="1">
    <citation type="journal article" date="2024" name="G3 (Bethesda)">
        <title>Genome assembly of Hibiscus sabdariffa L. provides insights into metabolisms of medicinal natural products.</title>
        <authorList>
            <person name="Kim T."/>
        </authorList>
    </citation>
    <scope>NUCLEOTIDE SEQUENCE [LARGE SCALE GENOMIC DNA]</scope>
    <source>
        <strain evidence="3">TK-2024</strain>
        <tissue evidence="3">Old leaves</tissue>
    </source>
</reference>
<dbReference type="Proteomes" id="UP001396334">
    <property type="component" value="Unassembled WGS sequence"/>
</dbReference>
<organism evidence="3 4">
    <name type="scientific">Hibiscus sabdariffa</name>
    <name type="common">roselle</name>
    <dbReference type="NCBI Taxonomy" id="183260"/>
    <lineage>
        <taxon>Eukaryota</taxon>
        <taxon>Viridiplantae</taxon>
        <taxon>Streptophyta</taxon>
        <taxon>Embryophyta</taxon>
        <taxon>Tracheophyta</taxon>
        <taxon>Spermatophyta</taxon>
        <taxon>Magnoliopsida</taxon>
        <taxon>eudicotyledons</taxon>
        <taxon>Gunneridae</taxon>
        <taxon>Pentapetalae</taxon>
        <taxon>rosids</taxon>
        <taxon>malvids</taxon>
        <taxon>Malvales</taxon>
        <taxon>Malvaceae</taxon>
        <taxon>Malvoideae</taxon>
        <taxon>Hibiscus</taxon>
    </lineage>
</organism>
<feature type="domain" description="PB1" evidence="2">
    <location>
        <begin position="27"/>
        <end position="111"/>
    </location>
</feature>
<protein>
    <recommendedName>
        <fullName evidence="2">PB1 domain-containing protein</fullName>
    </recommendedName>
</protein>
<evidence type="ECO:0000256" key="1">
    <source>
        <dbReference type="SAM" id="MobiDB-lite"/>
    </source>
</evidence>
<evidence type="ECO:0000313" key="4">
    <source>
        <dbReference type="Proteomes" id="UP001396334"/>
    </source>
</evidence>
<dbReference type="SMART" id="SM00666">
    <property type="entry name" value="PB1"/>
    <property type="match status" value="1"/>
</dbReference>
<dbReference type="InterPro" id="IPR000270">
    <property type="entry name" value="PB1_dom"/>
</dbReference>
<evidence type="ECO:0000259" key="2">
    <source>
        <dbReference type="SMART" id="SM00666"/>
    </source>
</evidence>
<comment type="caution">
    <text evidence="3">The sequence shown here is derived from an EMBL/GenBank/DDBJ whole genome shotgun (WGS) entry which is preliminary data.</text>
</comment>
<dbReference type="Pfam" id="PF00564">
    <property type="entry name" value="PB1"/>
    <property type="match status" value="1"/>
</dbReference>
<dbReference type="PANTHER" id="PTHR31066">
    <property type="entry name" value="OS05G0427100 PROTEIN-RELATED"/>
    <property type="match status" value="1"/>
</dbReference>